<dbReference type="AlphaFoldDB" id="A0A7W3JB94"/>
<dbReference type="EMBL" id="JACGWV010000002">
    <property type="protein sequence ID" value="MBA8809589.1"/>
    <property type="molecule type" value="Genomic_DNA"/>
</dbReference>
<protein>
    <recommendedName>
        <fullName evidence="4">Condensation domain-containing protein</fullName>
    </recommendedName>
</protein>
<reference evidence="2 3" key="1">
    <citation type="submission" date="2020-07" db="EMBL/GenBank/DDBJ databases">
        <title>Sequencing the genomes of 1000 actinobacteria strains.</title>
        <authorList>
            <person name="Klenk H.-P."/>
        </authorList>
    </citation>
    <scope>NUCLEOTIDE SEQUENCE [LARGE SCALE GENOMIC DNA]</scope>
    <source>
        <strain evidence="2 3">DSM 44121</strain>
    </source>
</reference>
<evidence type="ECO:0000313" key="2">
    <source>
        <dbReference type="EMBL" id="MBA8809589.1"/>
    </source>
</evidence>
<proteinExistence type="predicted"/>
<feature type="region of interest" description="Disordered" evidence="1">
    <location>
        <begin position="1"/>
        <end position="28"/>
    </location>
</feature>
<feature type="compositionally biased region" description="Basic and acidic residues" evidence="1">
    <location>
        <begin position="243"/>
        <end position="256"/>
    </location>
</feature>
<evidence type="ECO:0000313" key="3">
    <source>
        <dbReference type="Proteomes" id="UP000540568"/>
    </source>
</evidence>
<organism evidence="2 3">
    <name type="scientific">Promicromonospora sukumoe</name>
    <dbReference type="NCBI Taxonomy" id="88382"/>
    <lineage>
        <taxon>Bacteria</taxon>
        <taxon>Bacillati</taxon>
        <taxon>Actinomycetota</taxon>
        <taxon>Actinomycetes</taxon>
        <taxon>Micrococcales</taxon>
        <taxon>Promicromonosporaceae</taxon>
        <taxon>Promicromonospora</taxon>
    </lineage>
</organism>
<dbReference type="InterPro" id="IPR023213">
    <property type="entry name" value="CAT-like_dom_sf"/>
</dbReference>
<feature type="compositionally biased region" description="Low complexity" evidence="1">
    <location>
        <begin position="1"/>
        <end position="18"/>
    </location>
</feature>
<evidence type="ECO:0008006" key="4">
    <source>
        <dbReference type="Google" id="ProtNLM"/>
    </source>
</evidence>
<evidence type="ECO:0000256" key="1">
    <source>
        <dbReference type="SAM" id="MobiDB-lite"/>
    </source>
</evidence>
<feature type="region of interest" description="Disordered" evidence="1">
    <location>
        <begin position="223"/>
        <end position="259"/>
    </location>
</feature>
<comment type="caution">
    <text evidence="2">The sequence shown here is derived from an EMBL/GenBank/DDBJ whole genome shotgun (WGS) entry which is preliminary data.</text>
</comment>
<dbReference type="Proteomes" id="UP000540568">
    <property type="component" value="Unassembled WGS sequence"/>
</dbReference>
<keyword evidence="3" id="KW-1185">Reference proteome</keyword>
<sequence length="490" mass="51046">MTSTVTSSAPRAAPSTTTAPPPGPAASNRLTYDDDLFLRTRRVLGVAVVNQTVWRLPAPLDLDALRALHRGLAEGPLQRVVRPGRLPGARARWSASTTLPDLLIGSAPVPENYVLAWADEQSQVSLDPERGPTWALAAARTTSGGTVLSLVTSHVVADGGMHVGALEAAVASAAARGAFVGGYAEGAPSSDSRRLPKEGERIRTGLVADLRDATEQARAAVGGLRRMARQGPVPPIMAQQSADRPRPAPRPDDAEPAHPPIVVVDTDASTWHRAAHAAGGTANSLLIAVCTEILLAAGAATAGMPVRVSLPVSLRQPGDLRSNATSGVSIAVDTTVTPAPERAGVIADMGQIRARAKAEFAALTSGTRVDTLGPLKPLMQMVPDAVAKKAARDGTAPLCLASNLGRLPTAFAAPLGTPASSVLMRGVTQGLTRGRMRQMRGGLDSWWSEHNGIATLAVLGLDEDRLGTAAQVRAAVEAVYARHRLPVRFW</sequence>
<dbReference type="Gene3D" id="3.30.559.10">
    <property type="entry name" value="Chloramphenicol acetyltransferase-like domain"/>
    <property type="match status" value="1"/>
</dbReference>
<accession>A0A7W3JB94</accession>
<dbReference type="RefSeq" id="WP_182618855.1">
    <property type="nucleotide sequence ID" value="NZ_BAAATF010000008.1"/>
</dbReference>
<dbReference type="SUPFAM" id="SSF52777">
    <property type="entry name" value="CoA-dependent acyltransferases"/>
    <property type="match status" value="1"/>
</dbReference>
<gene>
    <name evidence="2" type="ORF">FHX71_003565</name>
</gene>
<name>A0A7W3JB94_9MICO</name>